<feature type="compositionally biased region" description="Low complexity" evidence="1">
    <location>
        <begin position="33"/>
        <end position="51"/>
    </location>
</feature>
<dbReference type="AlphaFoldDB" id="A0AAD3Y1W2"/>
<feature type="domain" description="VQ" evidence="2">
    <location>
        <begin position="87"/>
        <end position="109"/>
    </location>
</feature>
<evidence type="ECO:0000313" key="3">
    <source>
        <dbReference type="EMBL" id="GMH23956.1"/>
    </source>
</evidence>
<evidence type="ECO:0000259" key="2">
    <source>
        <dbReference type="Pfam" id="PF05678"/>
    </source>
</evidence>
<reference evidence="3" key="1">
    <citation type="submission" date="2023-05" db="EMBL/GenBank/DDBJ databases">
        <title>Nepenthes gracilis genome sequencing.</title>
        <authorList>
            <person name="Fukushima K."/>
        </authorList>
    </citation>
    <scope>NUCLEOTIDE SEQUENCE</scope>
    <source>
        <strain evidence="3">SING2019-196</strain>
    </source>
</reference>
<dbReference type="PANTHER" id="PTHR33179">
    <property type="entry name" value="VQ MOTIF-CONTAINING PROTEIN"/>
    <property type="match status" value="1"/>
</dbReference>
<gene>
    <name evidence="3" type="ORF">Nepgr_025799</name>
</gene>
<name>A0AAD3Y1W2_NEPGR</name>
<dbReference type="InterPro" id="IPR039609">
    <property type="entry name" value="VQ_15/22"/>
</dbReference>
<sequence length="159" mass="17030">MASPTDWFQFYQTDLAGQGSTATFSGGGQVSESTTVATTVGSPTTPGRMHVGVGGGSSSPTTPPHLSPDHGRVSKPVRRRCRASKRTPTTLINTDAANFRAMVQQFTGGQTAPFSTSGLNIGGPRFSTGSDFQFHDFGSDYQMDFQQGHQFLRPQQRPQ</sequence>
<accession>A0AAD3Y1W2</accession>
<comment type="caution">
    <text evidence="3">The sequence shown here is derived from an EMBL/GenBank/DDBJ whole genome shotgun (WGS) entry which is preliminary data.</text>
</comment>
<feature type="compositionally biased region" description="Basic residues" evidence="1">
    <location>
        <begin position="73"/>
        <end position="85"/>
    </location>
</feature>
<evidence type="ECO:0000256" key="1">
    <source>
        <dbReference type="SAM" id="MobiDB-lite"/>
    </source>
</evidence>
<protein>
    <recommendedName>
        <fullName evidence="2">VQ domain-containing protein</fullName>
    </recommendedName>
</protein>
<dbReference type="Proteomes" id="UP001279734">
    <property type="component" value="Unassembled WGS sequence"/>
</dbReference>
<feature type="region of interest" description="Disordered" evidence="1">
    <location>
        <begin position="22"/>
        <end position="87"/>
    </location>
</feature>
<organism evidence="3 4">
    <name type="scientific">Nepenthes gracilis</name>
    <name type="common">Slender pitcher plant</name>
    <dbReference type="NCBI Taxonomy" id="150966"/>
    <lineage>
        <taxon>Eukaryota</taxon>
        <taxon>Viridiplantae</taxon>
        <taxon>Streptophyta</taxon>
        <taxon>Embryophyta</taxon>
        <taxon>Tracheophyta</taxon>
        <taxon>Spermatophyta</taxon>
        <taxon>Magnoliopsida</taxon>
        <taxon>eudicotyledons</taxon>
        <taxon>Gunneridae</taxon>
        <taxon>Pentapetalae</taxon>
        <taxon>Caryophyllales</taxon>
        <taxon>Nepenthaceae</taxon>
        <taxon>Nepenthes</taxon>
    </lineage>
</organism>
<keyword evidence="4" id="KW-1185">Reference proteome</keyword>
<dbReference type="Pfam" id="PF05678">
    <property type="entry name" value="VQ"/>
    <property type="match status" value="1"/>
</dbReference>
<dbReference type="EMBL" id="BSYO01000027">
    <property type="protein sequence ID" value="GMH23956.1"/>
    <property type="molecule type" value="Genomic_DNA"/>
</dbReference>
<evidence type="ECO:0000313" key="4">
    <source>
        <dbReference type="Proteomes" id="UP001279734"/>
    </source>
</evidence>
<proteinExistence type="predicted"/>
<dbReference type="InterPro" id="IPR008889">
    <property type="entry name" value="VQ"/>
</dbReference>
<dbReference type="PANTHER" id="PTHR33179:SF29">
    <property type="entry name" value="OS06G0666400 PROTEIN"/>
    <property type="match status" value="1"/>
</dbReference>